<reference evidence="3 4" key="1">
    <citation type="submission" date="2018-03" db="EMBL/GenBank/DDBJ databases">
        <title>Genomic Encyclopedia of Archaeal and Bacterial Type Strains, Phase II (KMG-II): from individual species to whole genera.</title>
        <authorList>
            <person name="Goeker M."/>
        </authorList>
    </citation>
    <scope>NUCLEOTIDE SEQUENCE [LARGE SCALE GENOMIC DNA]</scope>
    <source>
        <strain evidence="3 4">DSM 17586</strain>
    </source>
</reference>
<dbReference type="RefSeq" id="WP_211298088.1">
    <property type="nucleotide sequence ID" value="NZ_PYGI01000006.1"/>
</dbReference>
<dbReference type="Pfam" id="PF00990">
    <property type="entry name" value="GGDEF"/>
    <property type="match status" value="1"/>
</dbReference>
<dbReference type="CDD" id="cd00130">
    <property type="entry name" value="PAS"/>
    <property type="match status" value="1"/>
</dbReference>
<dbReference type="Proteomes" id="UP000242133">
    <property type="component" value="Unassembled WGS sequence"/>
</dbReference>
<dbReference type="Gene3D" id="3.30.450.20">
    <property type="entry name" value="PAS domain"/>
    <property type="match status" value="1"/>
</dbReference>
<dbReference type="InterPro" id="IPR000014">
    <property type="entry name" value="PAS"/>
</dbReference>
<dbReference type="PROSITE" id="PS50112">
    <property type="entry name" value="PAS"/>
    <property type="match status" value="1"/>
</dbReference>
<dbReference type="Pfam" id="PF13185">
    <property type="entry name" value="GAF_2"/>
    <property type="match status" value="1"/>
</dbReference>
<protein>
    <submittedName>
        <fullName evidence="3">PAS domain S-box-containing protein/diguanylate cyclase (GGDEF)-like protein</fullName>
    </submittedName>
</protein>
<feature type="domain" description="GGDEF" evidence="2">
    <location>
        <begin position="351"/>
        <end position="498"/>
    </location>
</feature>
<dbReference type="NCBIfam" id="TIGR00229">
    <property type="entry name" value="sensory_box"/>
    <property type="match status" value="1"/>
</dbReference>
<dbReference type="PANTHER" id="PTHR46663">
    <property type="entry name" value="DIGUANYLATE CYCLASE DGCT-RELATED"/>
    <property type="match status" value="1"/>
</dbReference>
<evidence type="ECO:0000313" key="4">
    <source>
        <dbReference type="Proteomes" id="UP000242133"/>
    </source>
</evidence>
<accession>A0A2P8EZT1</accession>
<name>A0A2P8EZT1_9GAMM</name>
<dbReference type="InterPro" id="IPR052163">
    <property type="entry name" value="DGC-Regulatory_Protein"/>
</dbReference>
<feature type="domain" description="PAS" evidence="1">
    <location>
        <begin position="26"/>
        <end position="97"/>
    </location>
</feature>
<dbReference type="SMART" id="SM00091">
    <property type="entry name" value="PAS"/>
    <property type="match status" value="1"/>
</dbReference>
<dbReference type="Gene3D" id="3.30.70.270">
    <property type="match status" value="1"/>
</dbReference>
<dbReference type="SUPFAM" id="SSF55781">
    <property type="entry name" value="GAF domain-like"/>
    <property type="match status" value="1"/>
</dbReference>
<evidence type="ECO:0000259" key="1">
    <source>
        <dbReference type="PROSITE" id="PS50112"/>
    </source>
</evidence>
<dbReference type="SUPFAM" id="SSF55785">
    <property type="entry name" value="PYP-like sensor domain (PAS domain)"/>
    <property type="match status" value="1"/>
</dbReference>
<dbReference type="InterPro" id="IPR029787">
    <property type="entry name" value="Nucleotide_cyclase"/>
</dbReference>
<dbReference type="EMBL" id="PYGI01000006">
    <property type="protein sequence ID" value="PSL14972.1"/>
    <property type="molecule type" value="Genomic_DNA"/>
</dbReference>
<organism evidence="3 4">
    <name type="scientific">Marinobacterium halophilum</name>
    <dbReference type="NCBI Taxonomy" id="267374"/>
    <lineage>
        <taxon>Bacteria</taxon>
        <taxon>Pseudomonadati</taxon>
        <taxon>Pseudomonadota</taxon>
        <taxon>Gammaproteobacteria</taxon>
        <taxon>Oceanospirillales</taxon>
        <taxon>Oceanospirillaceae</taxon>
        <taxon>Marinobacterium</taxon>
    </lineage>
</organism>
<comment type="caution">
    <text evidence="3">The sequence shown here is derived from an EMBL/GenBank/DDBJ whole genome shotgun (WGS) entry which is preliminary data.</text>
</comment>
<dbReference type="SMART" id="SM00065">
    <property type="entry name" value="GAF"/>
    <property type="match status" value="1"/>
</dbReference>
<dbReference type="InterPro" id="IPR013656">
    <property type="entry name" value="PAS_4"/>
</dbReference>
<dbReference type="InterPro" id="IPR003018">
    <property type="entry name" value="GAF"/>
</dbReference>
<dbReference type="PROSITE" id="PS50887">
    <property type="entry name" value="GGDEF"/>
    <property type="match status" value="1"/>
</dbReference>
<dbReference type="InterPro" id="IPR043128">
    <property type="entry name" value="Rev_trsase/Diguanyl_cyclase"/>
</dbReference>
<dbReference type="InterPro" id="IPR035965">
    <property type="entry name" value="PAS-like_dom_sf"/>
</dbReference>
<dbReference type="Gene3D" id="3.30.450.40">
    <property type="match status" value="1"/>
</dbReference>
<dbReference type="Pfam" id="PF08448">
    <property type="entry name" value="PAS_4"/>
    <property type="match status" value="1"/>
</dbReference>
<evidence type="ECO:0000313" key="3">
    <source>
        <dbReference type="EMBL" id="PSL14972.1"/>
    </source>
</evidence>
<dbReference type="PANTHER" id="PTHR46663:SF3">
    <property type="entry name" value="SLL0267 PROTEIN"/>
    <property type="match status" value="1"/>
</dbReference>
<dbReference type="AlphaFoldDB" id="A0A2P8EZT1"/>
<dbReference type="SUPFAM" id="SSF55073">
    <property type="entry name" value="Nucleotide cyclase"/>
    <property type="match status" value="1"/>
</dbReference>
<dbReference type="InterPro" id="IPR029016">
    <property type="entry name" value="GAF-like_dom_sf"/>
</dbReference>
<gene>
    <name evidence="3" type="ORF">CLV44_106152</name>
</gene>
<keyword evidence="4" id="KW-1185">Reference proteome</keyword>
<proteinExistence type="predicted"/>
<dbReference type="NCBIfam" id="TIGR00254">
    <property type="entry name" value="GGDEF"/>
    <property type="match status" value="1"/>
</dbReference>
<dbReference type="SMART" id="SM00267">
    <property type="entry name" value="GGDEF"/>
    <property type="match status" value="1"/>
</dbReference>
<evidence type="ECO:0000259" key="2">
    <source>
        <dbReference type="PROSITE" id="PS50887"/>
    </source>
</evidence>
<sequence>MGLSAGLNIEQLLQTLANSECELKQQVRLFSAIIDALPNPTFVKDNDAVFIACNKAYEEAFGISREDFIGKTVLDLSYLPEATRLEFQRADQALLQQRGETREEIELAFASGPPKTVLYQRRTFELGEGLGGGMLGIIIDISQRKQAEDFECFRSRILEMLAGGSSLELTLQAIVQGVESLHPNMLCSILLADSEGRSLVDGVAPSLPDFYTEAVNGVPINFGVGSCGTAAFTGERVIVENIATHPYWAEFKDLAARAGLASCWSQPVHSSTASLLGTFAIYHRTPETPSDSEIELIEHIARLASIAIEKTHAESTIRQLAFYDPLTQLPNRRMLSDRLVEAMADSQASGSYAALMLLDLDKFKPLNDVYGHSVGDLLLVEVAERLVGSVRCMDLVARLGGDEFIVVLDNLDPDLSRAQSKAKAVAESIRDTLARPYALTLQQEGHMPKSITYQCSPSIGVAFFLGCTLSQEKILHRADQAMYKAKQSGGHAICQFDSCD</sequence>
<dbReference type="CDD" id="cd01949">
    <property type="entry name" value="GGDEF"/>
    <property type="match status" value="1"/>
</dbReference>
<dbReference type="InterPro" id="IPR000160">
    <property type="entry name" value="GGDEF_dom"/>
</dbReference>